<proteinExistence type="predicted"/>
<accession>A0A1I7UTB3</accession>
<evidence type="ECO:0000313" key="3">
    <source>
        <dbReference type="Proteomes" id="UP000095282"/>
    </source>
</evidence>
<keyword evidence="2" id="KW-0472">Membrane</keyword>
<feature type="transmembrane region" description="Helical" evidence="2">
    <location>
        <begin position="294"/>
        <end position="317"/>
    </location>
</feature>
<sequence>MNKQLKSDAAKVRSQLDDFDSTLSPISNIVSNVFDCLNHKDVQYVLNSSKGIRSFRSLKDDSTFMTAGDAGSEAVTKVIGIQKDLKTLDDYVGKMKGFKSDETTALGKLDSVSTHSRVIGSAVEGVANMKNALEQKDTVDQILNNLELVNASKHLLADAQDKKNLDSLIGLEPMIQKMFKSLKEFSGKVTYSDSPVLLDQSSIFKQASSVSGIKGNFSEIGSSIGKLIEKTSDPNDKKKLEEVQSSLIAMDSMGLDFTVYQKSFEDSSVAMEALDIFFRIPPTELEKVGNTLKIAGGSVVVVIVLFLIAYVVMYIFWRKTLIKIIRLVFCVVWRRRRRHKILLEKYVNVFYGYLCQMHKADYINPNLEEKDFGDMVVKLFKAKLKSDEVVRPETSELAKQSPEDRQSENKSYKAYEVELSREGYGKRFYDGHIFSINYPLPNGKHMVAVQAPIADPPTAPPKAGKLWWMIKQLKSKNVVMLCPHSMEVTVEPVVKVEEVKKTKKKKGPKKESEDEDNPPVEKKPREKKYLAGDFFPTKVGQEMTTEEIKLKCISKTGKLYDILKIKVEIP</sequence>
<evidence type="ECO:0000256" key="1">
    <source>
        <dbReference type="SAM" id="MobiDB-lite"/>
    </source>
</evidence>
<feature type="region of interest" description="Disordered" evidence="1">
    <location>
        <begin position="499"/>
        <end position="528"/>
    </location>
</feature>
<dbReference type="PANTHER" id="PTHR32525">
    <property type="entry name" value="PROTEIN-TYROSINE-PHOSPHATASE"/>
    <property type="match status" value="1"/>
</dbReference>
<dbReference type="Proteomes" id="UP000095282">
    <property type="component" value="Unplaced"/>
</dbReference>
<dbReference type="eggNOG" id="ENOG502SCJ0">
    <property type="taxonomic scope" value="Eukaryota"/>
</dbReference>
<protein>
    <submittedName>
        <fullName evidence="4">Tyrosine-protein phosphatase domain-containing protein</fullName>
    </submittedName>
</protein>
<reference evidence="4" key="1">
    <citation type="submission" date="2016-11" db="UniProtKB">
        <authorList>
            <consortium name="WormBaseParasite"/>
        </authorList>
    </citation>
    <scope>IDENTIFICATION</scope>
</reference>
<keyword evidence="2" id="KW-1133">Transmembrane helix</keyword>
<keyword evidence="3" id="KW-1185">Reference proteome</keyword>
<evidence type="ECO:0000256" key="2">
    <source>
        <dbReference type="SAM" id="Phobius"/>
    </source>
</evidence>
<dbReference type="STRING" id="1561998.A0A1I7UTB3"/>
<evidence type="ECO:0000313" key="4">
    <source>
        <dbReference type="WBParaSite" id="Csp11.Scaffold630.g19139.t1"/>
    </source>
</evidence>
<dbReference type="AlphaFoldDB" id="A0A1I7UTB3"/>
<keyword evidence="2" id="KW-0812">Transmembrane</keyword>
<organism evidence="3 4">
    <name type="scientific">Caenorhabditis tropicalis</name>
    <dbReference type="NCBI Taxonomy" id="1561998"/>
    <lineage>
        <taxon>Eukaryota</taxon>
        <taxon>Metazoa</taxon>
        <taxon>Ecdysozoa</taxon>
        <taxon>Nematoda</taxon>
        <taxon>Chromadorea</taxon>
        <taxon>Rhabditida</taxon>
        <taxon>Rhabditina</taxon>
        <taxon>Rhabditomorpha</taxon>
        <taxon>Rhabditoidea</taxon>
        <taxon>Rhabditidae</taxon>
        <taxon>Peloderinae</taxon>
        <taxon>Caenorhabditis</taxon>
    </lineage>
</organism>
<name>A0A1I7UTB3_9PELO</name>
<feature type="compositionally biased region" description="Basic and acidic residues" evidence="1">
    <location>
        <begin position="519"/>
        <end position="528"/>
    </location>
</feature>
<dbReference type="WBParaSite" id="Csp11.Scaffold630.g19139.t1">
    <property type="protein sequence ID" value="Csp11.Scaffold630.g19139.t1"/>
    <property type="gene ID" value="Csp11.Scaffold630.g19139"/>
</dbReference>